<gene>
    <name evidence="3" type="ORF">B0J11DRAFT_70538</name>
</gene>
<dbReference type="InterPro" id="IPR010730">
    <property type="entry name" value="HET"/>
</dbReference>
<dbReference type="Pfam" id="PF06985">
    <property type="entry name" value="HET"/>
    <property type="match status" value="1"/>
</dbReference>
<proteinExistence type="predicted"/>
<reference evidence="3" key="1">
    <citation type="journal article" date="2021" name="Nat. Commun.">
        <title>Genetic determinants of endophytism in the Arabidopsis root mycobiome.</title>
        <authorList>
            <person name="Mesny F."/>
            <person name="Miyauchi S."/>
            <person name="Thiergart T."/>
            <person name="Pickel B."/>
            <person name="Atanasova L."/>
            <person name="Karlsson M."/>
            <person name="Huettel B."/>
            <person name="Barry K.W."/>
            <person name="Haridas S."/>
            <person name="Chen C."/>
            <person name="Bauer D."/>
            <person name="Andreopoulos W."/>
            <person name="Pangilinan J."/>
            <person name="LaButti K."/>
            <person name="Riley R."/>
            <person name="Lipzen A."/>
            <person name="Clum A."/>
            <person name="Drula E."/>
            <person name="Henrissat B."/>
            <person name="Kohler A."/>
            <person name="Grigoriev I.V."/>
            <person name="Martin F.M."/>
            <person name="Hacquard S."/>
        </authorList>
    </citation>
    <scope>NUCLEOTIDE SEQUENCE</scope>
    <source>
        <strain evidence="3">MPI-CAGE-CH-0243</strain>
    </source>
</reference>
<dbReference type="EMBL" id="JAGMWT010000011">
    <property type="protein sequence ID" value="KAH7119794.1"/>
    <property type="molecule type" value="Genomic_DNA"/>
</dbReference>
<keyword evidence="1" id="KW-0472">Membrane</keyword>
<evidence type="ECO:0000259" key="2">
    <source>
        <dbReference type="Pfam" id="PF06985"/>
    </source>
</evidence>
<comment type="caution">
    <text evidence="3">The sequence shown here is derived from an EMBL/GenBank/DDBJ whole genome shotgun (WGS) entry which is preliminary data.</text>
</comment>
<dbReference type="Proteomes" id="UP000700596">
    <property type="component" value="Unassembled WGS sequence"/>
</dbReference>
<dbReference type="PANTHER" id="PTHR24148:SF64">
    <property type="entry name" value="HETEROKARYON INCOMPATIBILITY DOMAIN-CONTAINING PROTEIN"/>
    <property type="match status" value="1"/>
</dbReference>
<keyword evidence="1" id="KW-1133">Transmembrane helix</keyword>
<accession>A0A9P9IHJ1</accession>
<sequence>MSSSSTPPNEDVSGMALLYRSVPLPSNRKCIRLLNIHGPASSGLDSNIIQCDLVVADLESTRNFTALSYVWGDDARASQQTSILCSGVNIPVRPRCYTALLHLRRKLGTFSIWVDAVCINQGDNAEKAQQIPLMGDIYSGAKEVYIWLGEGNDSTDRAMSYLSNAGFPENVLKNGNVIGPVLQSPKTWATIWSVLTSYCSLKRHPFPFLVREPPKITRIPYFQRIREQAHSGPTSYQDLNELLTRSWTKRIWTYQEIILSSNPVVVCGDAHIPWNRFTISILFLDHIKAKRLINTTTPRNAILQTWKQLILTRIRLMDYGSCTELHNDRLSPQNSRTSDEKSSKLEIRTHLSLVDVRKYQLFLYEVFSKCLLLMRITVALAYISVANFITAIIGTVLIKPSTHSSRTGFHIYTVISAILCAIFFTVYATQVWSYYYRTFFGMPFYSQWIQKMQGDEVDDFIDAIITRKATNPKDMAFGLHSVLRRRMTEDIGKPDYDAPLGEIYRDLTIHLLQTTKQLRFLIPAADRSSPDQPTWVPDWASEIPLYWLQPFLADYYAEKVPIQSDNNIQSRLWTLTPNPKPRLTIYAHTYGHITSMLPLKSPPTTQFFPEDHVLHIENITTLQRLYKSGSYMIENDFLNNRINYPSLPDTVDSNQLRMLWNFIWFTRKLSPERVLKAITRDRRLVFPFPYGFSLPLYLVTTAWELWATYIQVCRAFSTSKRQFVLAKCTGIEKSFVAVTGERAREEDALLWVPGLPALLVTRASDNSTKLVSPAVAFDYVARDVHKRARGRGKRDVGEILERFDLL</sequence>
<evidence type="ECO:0000313" key="3">
    <source>
        <dbReference type="EMBL" id="KAH7119794.1"/>
    </source>
</evidence>
<keyword evidence="4" id="KW-1185">Reference proteome</keyword>
<feature type="transmembrane region" description="Helical" evidence="1">
    <location>
        <begin position="372"/>
        <end position="397"/>
    </location>
</feature>
<name>A0A9P9IHJ1_9PLEO</name>
<dbReference type="PANTHER" id="PTHR24148">
    <property type="entry name" value="ANKYRIN REPEAT DOMAIN-CONTAINING PROTEIN 39 HOMOLOG-RELATED"/>
    <property type="match status" value="1"/>
</dbReference>
<keyword evidence="1" id="KW-0812">Transmembrane</keyword>
<feature type="transmembrane region" description="Helical" evidence="1">
    <location>
        <begin position="409"/>
        <end position="428"/>
    </location>
</feature>
<dbReference type="AlphaFoldDB" id="A0A9P9IHJ1"/>
<evidence type="ECO:0000256" key="1">
    <source>
        <dbReference type="SAM" id="Phobius"/>
    </source>
</evidence>
<dbReference type="InterPro" id="IPR052895">
    <property type="entry name" value="HetReg/Transcr_Mod"/>
</dbReference>
<organism evidence="3 4">
    <name type="scientific">Dendryphion nanum</name>
    <dbReference type="NCBI Taxonomy" id="256645"/>
    <lineage>
        <taxon>Eukaryota</taxon>
        <taxon>Fungi</taxon>
        <taxon>Dikarya</taxon>
        <taxon>Ascomycota</taxon>
        <taxon>Pezizomycotina</taxon>
        <taxon>Dothideomycetes</taxon>
        <taxon>Pleosporomycetidae</taxon>
        <taxon>Pleosporales</taxon>
        <taxon>Torulaceae</taxon>
        <taxon>Dendryphion</taxon>
    </lineage>
</organism>
<feature type="domain" description="Heterokaryon incompatibility" evidence="2">
    <location>
        <begin position="64"/>
        <end position="256"/>
    </location>
</feature>
<evidence type="ECO:0000313" key="4">
    <source>
        <dbReference type="Proteomes" id="UP000700596"/>
    </source>
</evidence>
<protein>
    <submittedName>
        <fullName evidence="3">Heterokaryon incompatibility protein-domain-containing protein</fullName>
    </submittedName>
</protein>
<dbReference type="OrthoDB" id="3742224at2759"/>